<evidence type="ECO:0000313" key="2">
    <source>
        <dbReference type="Proteomes" id="UP001162501"/>
    </source>
</evidence>
<sequence>MNPVGSQDPPWGRGGRRGGVTGTRRADRGVSLLQRPGLDPAGSPRAAPTCPGASPPSPGKGPSLPKSKRARAAGVAGRAPPRKASARPAPRSAGTRLGARPSTRDPRSRPGLECASSSEWRRNAGDGSGGPCLPPQPSLGEPLLLEPLCPELRWPRRPLGDT</sequence>
<gene>
    <name evidence="1" type="ORF">MRATA1EN22A_LOCUS22300</name>
</gene>
<protein>
    <submittedName>
        <fullName evidence="1">Uncharacterized protein</fullName>
    </submittedName>
</protein>
<accession>A0ACB1MJS3</accession>
<proteinExistence type="predicted"/>
<evidence type="ECO:0000313" key="1">
    <source>
        <dbReference type="EMBL" id="CAN0501036.1"/>
    </source>
</evidence>
<organism evidence="1 2">
    <name type="scientific">Rangifer tarandus platyrhynchus</name>
    <name type="common">Svalbard reindeer</name>
    <dbReference type="NCBI Taxonomy" id="3082113"/>
    <lineage>
        <taxon>Eukaryota</taxon>
        <taxon>Metazoa</taxon>
        <taxon>Chordata</taxon>
        <taxon>Craniata</taxon>
        <taxon>Vertebrata</taxon>
        <taxon>Euteleostomi</taxon>
        <taxon>Mammalia</taxon>
        <taxon>Eutheria</taxon>
        <taxon>Laurasiatheria</taxon>
        <taxon>Artiodactyla</taxon>
        <taxon>Ruminantia</taxon>
        <taxon>Pecora</taxon>
        <taxon>Cervidae</taxon>
        <taxon>Odocoileinae</taxon>
        <taxon>Rangifer</taxon>
    </lineage>
</organism>
<dbReference type="EMBL" id="OZ243562">
    <property type="protein sequence ID" value="CAN0501036.1"/>
    <property type="molecule type" value="Genomic_DNA"/>
</dbReference>
<dbReference type="Proteomes" id="UP001162501">
    <property type="component" value="Chromosome 34"/>
</dbReference>
<reference evidence="1" key="1">
    <citation type="submission" date="2025-03" db="EMBL/GenBank/DDBJ databases">
        <authorList>
            <consortium name="ELIXIR-Norway"/>
            <consortium name="Elixir Norway"/>
        </authorList>
    </citation>
    <scope>NUCLEOTIDE SEQUENCE</scope>
</reference>
<name>A0ACB1MJS3_RANTA</name>